<dbReference type="EMBL" id="HAEC01008075">
    <property type="protein sequence ID" value="SBQ76213.1"/>
    <property type="molecule type" value="Transcribed_RNA"/>
</dbReference>
<protein>
    <submittedName>
        <fullName evidence="2">Neurogenin 1</fullName>
    </submittedName>
</protein>
<feature type="compositionally biased region" description="Basic and acidic residues" evidence="1">
    <location>
        <begin position="21"/>
        <end position="30"/>
    </location>
</feature>
<sequence length="104" mass="10873">LCALRTTTSGPCPRPSASQTCRRESPETHPDSSAQPSSVRPLVLVATHVPGAPAAPRHPPPRLTAAPAREAPPEPRTTGTCRRTHSCASAASSTENSASEELWT</sequence>
<name>A0A1A8GYA5_9TELE</name>
<reference evidence="2" key="2">
    <citation type="submission" date="2016-06" db="EMBL/GenBank/DDBJ databases">
        <title>The genome of a short-lived fish provides insights into sex chromosome evolution and the genetic control of aging.</title>
        <authorList>
            <person name="Reichwald K."/>
            <person name="Felder M."/>
            <person name="Petzold A."/>
            <person name="Koch P."/>
            <person name="Groth M."/>
            <person name="Platzer M."/>
        </authorList>
    </citation>
    <scope>NUCLEOTIDE SEQUENCE</scope>
    <source>
        <tissue evidence="2">Brain</tissue>
    </source>
</reference>
<dbReference type="AlphaFoldDB" id="A0A1A8GYA5"/>
<organism evidence="2">
    <name type="scientific">Nothobranchius korthausae</name>
    <dbReference type="NCBI Taxonomy" id="1143690"/>
    <lineage>
        <taxon>Eukaryota</taxon>
        <taxon>Metazoa</taxon>
        <taxon>Chordata</taxon>
        <taxon>Craniata</taxon>
        <taxon>Vertebrata</taxon>
        <taxon>Euteleostomi</taxon>
        <taxon>Actinopterygii</taxon>
        <taxon>Neopterygii</taxon>
        <taxon>Teleostei</taxon>
        <taxon>Neoteleostei</taxon>
        <taxon>Acanthomorphata</taxon>
        <taxon>Ovalentaria</taxon>
        <taxon>Atherinomorphae</taxon>
        <taxon>Cyprinodontiformes</taxon>
        <taxon>Nothobranchiidae</taxon>
        <taxon>Nothobranchius</taxon>
    </lineage>
</organism>
<reference evidence="2" key="1">
    <citation type="submission" date="2016-05" db="EMBL/GenBank/DDBJ databases">
        <authorList>
            <person name="Lavstsen T."/>
            <person name="Jespersen J.S."/>
        </authorList>
    </citation>
    <scope>NUCLEOTIDE SEQUENCE</scope>
    <source>
        <tissue evidence="2">Brain</tissue>
    </source>
</reference>
<evidence type="ECO:0000313" key="2">
    <source>
        <dbReference type="EMBL" id="SBQ76213.1"/>
    </source>
</evidence>
<feature type="compositionally biased region" description="Polar residues" evidence="1">
    <location>
        <begin position="1"/>
        <end position="20"/>
    </location>
</feature>
<accession>A0A1A8GYA5</accession>
<feature type="compositionally biased region" description="Low complexity" evidence="1">
    <location>
        <begin position="86"/>
        <end position="104"/>
    </location>
</feature>
<feature type="region of interest" description="Disordered" evidence="1">
    <location>
        <begin position="1"/>
        <end position="104"/>
    </location>
</feature>
<evidence type="ECO:0000256" key="1">
    <source>
        <dbReference type="SAM" id="MobiDB-lite"/>
    </source>
</evidence>
<proteinExistence type="predicted"/>
<gene>
    <name evidence="2" type="primary">NEUROG1</name>
</gene>
<feature type="non-terminal residue" evidence="2">
    <location>
        <position position="1"/>
    </location>
</feature>